<dbReference type="CDD" id="cd03219">
    <property type="entry name" value="ABC_Mj1267_LivG_branched"/>
    <property type="match status" value="1"/>
</dbReference>
<dbReference type="InterPro" id="IPR003593">
    <property type="entry name" value="AAA+_ATPase"/>
</dbReference>
<accession>A0A917IE34</accession>
<reference evidence="5" key="2">
    <citation type="submission" date="2020-09" db="EMBL/GenBank/DDBJ databases">
        <authorList>
            <person name="Sun Q."/>
            <person name="Zhou Y."/>
        </authorList>
    </citation>
    <scope>NUCLEOTIDE SEQUENCE</scope>
    <source>
        <strain evidence="5">CGMCC 1.15794</strain>
    </source>
</reference>
<gene>
    <name evidence="5" type="ORF">GCM10010921_17690</name>
</gene>
<evidence type="ECO:0000313" key="5">
    <source>
        <dbReference type="EMBL" id="GGH43616.1"/>
    </source>
</evidence>
<dbReference type="Pfam" id="PF12399">
    <property type="entry name" value="BCA_ABC_TP_C"/>
    <property type="match status" value="1"/>
</dbReference>
<sequence>MSAPARESAVPGPQGEGAAVPALVANGLGKSYGGVRAVDDISLTLGAGERMGVIGPNGAGKTTLFKMIAGDVAPTDGRVELFGRDVTAVPTARRARLGVGRTFQVSNLFREMTVLDNVRVAARGGTAGARVFWRPQGSRDQVTARSRETLESVGLAYRSDDTVAALSHGEQRQLEIAMALVGDPRILLLDEPAAGLSAAERATLRELIEQLPRTIPILLIEHDMSLALGLTDRVMCMENGHHVVTGTPAEVRANETVREIYLGRRDRKEES</sequence>
<evidence type="ECO:0000256" key="3">
    <source>
        <dbReference type="ARBA" id="ARBA00022840"/>
    </source>
</evidence>
<dbReference type="SUPFAM" id="SSF52540">
    <property type="entry name" value="P-loop containing nucleoside triphosphate hydrolases"/>
    <property type="match status" value="1"/>
</dbReference>
<dbReference type="Pfam" id="PF00005">
    <property type="entry name" value="ABC_tran"/>
    <property type="match status" value="1"/>
</dbReference>
<evidence type="ECO:0000313" key="6">
    <source>
        <dbReference type="Proteomes" id="UP000657592"/>
    </source>
</evidence>
<dbReference type="InterPro" id="IPR003439">
    <property type="entry name" value="ABC_transporter-like_ATP-bd"/>
</dbReference>
<keyword evidence="2" id="KW-0547">Nucleotide-binding</keyword>
<dbReference type="Proteomes" id="UP000657592">
    <property type="component" value="Unassembled WGS sequence"/>
</dbReference>
<dbReference type="EMBL" id="BMJY01000006">
    <property type="protein sequence ID" value="GGH43616.1"/>
    <property type="molecule type" value="Genomic_DNA"/>
</dbReference>
<dbReference type="InterPro" id="IPR032823">
    <property type="entry name" value="BCA_ABC_TP_C"/>
</dbReference>
<keyword evidence="1" id="KW-0813">Transport</keyword>
<reference evidence="5" key="1">
    <citation type="journal article" date="2014" name="Int. J. Syst. Evol. Microbiol.">
        <title>Complete genome sequence of Corynebacterium casei LMG S-19264T (=DSM 44701T), isolated from a smear-ripened cheese.</title>
        <authorList>
            <consortium name="US DOE Joint Genome Institute (JGI-PGF)"/>
            <person name="Walter F."/>
            <person name="Albersmeier A."/>
            <person name="Kalinowski J."/>
            <person name="Ruckert C."/>
        </authorList>
    </citation>
    <scope>NUCLEOTIDE SEQUENCE</scope>
    <source>
        <strain evidence="5">CGMCC 1.15794</strain>
    </source>
</reference>
<dbReference type="SMART" id="SM00382">
    <property type="entry name" value="AAA"/>
    <property type="match status" value="1"/>
</dbReference>
<dbReference type="GO" id="GO:0005524">
    <property type="term" value="F:ATP binding"/>
    <property type="evidence" value="ECO:0007669"/>
    <property type="project" value="UniProtKB-KW"/>
</dbReference>
<comment type="caution">
    <text evidence="5">The sequence shown here is derived from an EMBL/GenBank/DDBJ whole genome shotgun (WGS) entry which is preliminary data.</text>
</comment>
<dbReference type="PANTHER" id="PTHR45772">
    <property type="entry name" value="CONSERVED COMPONENT OF ABC TRANSPORTER FOR NATURAL AMINO ACIDS-RELATED"/>
    <property type="match status" value="1"/>
</dbReference>
<dbReference type="PROSITE" id="PS50893">
    <property type="entry name" value="ABC_TRANSPORTER_2"/>
    <property type="match status" value="1"/>
</dbReference>
<dbReference type="GO" id="GO:0016887">
    <property type="term" value="F:ATP hydrolysis activity"/>
    <property type="evidence" value="ECO:0007669"/>
    <property type="project" value="InterPro"/>
</dbReference>
<organism evidence="5 6">
    <name type="scientific">Microbacterium album</name>
    <dbReference type="NCBI Taxonomy" id="2053191"/>
    <lineage>
        <taxon>Bacteria</taxon>
        <taxon>Bacillati</taxon>
        <taxon>Actinomycetota</taxon>
        <taxon>Actinomycetes</taxon>
        <taxon>Micrococcales</taxon>
        <taxon>Microbacteriaceae</taxon>
        <taxon>Microbacterium</taxon>
    </lineage>
</organism>
<keyword evidence="6" id="KW-1185">Reference proteome</keyword>
<evidence type="ECO:0000256" key="2">
    <source>
        <dbReference type="ARBA" id="ARBA00022741"/>
    </source>
</evidence>
<dbReference type="InterPro" id="IPR051120">
    <property type="entry name" value="ABC_AA/LPS_Transport"/>
</dbReference>
<keyword evidence="3 5" id="KW-0067">ATP-binding</keyword>
<dbReference type="InterPro" id="IPR027417">
    <property type="entry name" value="P-loop_NTPase"/>
</dbReference>
<proteinExistence type="predicted"/>
<dbReference type="Gene3D" id="3.40.50.300">
    <property type="entry name" value="P-loop containing nucleotide triphosphate hydrolases"/>
    <property type="match status" value="1"/>
</dbReference>
<protein>
    <submittedName>
        <fullName evidence="5">ABC transporter ATP-binding protein</fullName>
    </submittedName>
</protein>
<feature type="domain" description="ABC transporter" evidence="4">
    <location>
        <begin position="23"/>
        <end position="264"/>
    </location>
</feature>
<dbReference type="RefSeq" id="WP_188755918.1">
    <property type="nucleotide sequence ID" value="NZ_BMJY01000006.1"/>
</dbReference>
<evidence type="ECO:0000256" key="1">
    <source>
        <dbReference type="ARBA" id="ARBA00022448"/>
    </source>
</evidence>
<dbReference type="GO" id="GO:0005886">
    <property type="term" value="C:plasma membrane"/>
    <property type="evidence" value="ECO:0007669"/>
    <property type="project" value="TreeGrafter"/>
</dbReference>
<dbReference type="AlphaFoldDB" id="A0A917IE34"/>
<evidence type="ECO:0000259" key="4">
    <source>
        <dbReference type="PROSITE" id="PS50893"/>
    </source>
</evidence>
<dbReference type="PANTHER" id="PTHR45772:SF9">
    <property type="entry name" value="CONSERVED COMPONENT OF ABC TRANSPORTER FOR NATURAL AMINO ACIDS"/>
    <property type="match status" value="1"/>
</dbReference>
<name>A0A917IE34_9MICO</name>